<protein>
    <submittedName>
        <fullName evidence="1">Uncharacterized protein</fullName>
    </submittedName>
</protein>
<dbReference type="EMBL" id="JBHSFG010000034">
    <property type="protein sequence ID" value="MFC4466983.1"/>
    <property type="molecule type" value="Genomic_DNA"/>
</dbReference>
<organism evidence="1 2">
    <name type="scientific">Streptomyces xiangluensis</name>
    <dbReference type="NCBI Taxonomy" id="2665720"/>
    <lineage>
        <taxon>Bacteria</taxon>
        <taxon>Bacillati</taxon>
        <taxon>Actinomycetota</taxon>
        <taxon>Actinomycetes</taxon>
        <taxon>Kitasatosporales</taxon>
        <taxon>Streptomycetaceae</taxon>
        <taxon>Streptomyces</taxon>
    </lineage>
</organism>
<reference evidence="2" key="1">
    <citation type="journal article" date="2019" name="Int. J. Syst. Evol. Microbiol.">
        <title>The Global Catalogue of Microorganisms (GCM) 10K type strain sequencing project: providing services to taxonomists for standard genome sequencing and annotation.</title>
        <authorList>
            <consortium name="The Broad Institute Genomics Platform"/>
            <consortium name="The Broad Institute Genome Sequencing Center for Infectious Disease"/>
            <person name="Wu L."/>
            <person name="Ma J."/>
        </authorList>
    </citation>
    <scope>NUCLEOTIDE SEQUENCE [LARGE SCALE GENOMIC DNA]</scope>
    <source>
        <strain evidence="2">DT43</strain>
    </source>
</reference>
<name>A0ABV8YT07_9ACTN</name>
<keyword evidence="2" id="KW-1185">Reference proteome</keyword>
<sequence>MGWNEPRTLLGVLEMRCLFTKLIGRYVLAALTSGVTSVNPLASLVSYDENVNVKKSARRAADLLHLALTAWRLLEG</sequence>
<evidence type="ECO:0000313" key="1">
    <source>
        <dbReference type="EMBL" id="MFC4466983.1"/>
    </source>
</evidence>
<gene>
    <name evidence="1" type="ORF">ACFPH6_21055</name>
</gene>
<accession>A0ABV8YT07</accession>
<dbReference type="RefSeq" id="WP_386343925.1">
    <property type="nucleotide sequence ID" value="NZ_JBHSFG010000034.1"/>
</dbReference>
<proteinExistence type="predicted"/>
<dbReference type="Proteomes" id="UP001596012">
    <property type="component" value="Unassembled WGS sequence"/>
</dbReference>
<comment type="caution">
    <text evidence="1">The sequence shown here is derived from an EMBL/GenBank/DDBJ whole genome shotgun (WGS) entry which is preliminary data.</text>
</comment>
<evidence type="ECO:0000313" key="2">
    <source>
        <dbReference type="Proteomes" id="UP001596012"/>
    </source>
</evidence>